<protein>
    <submittedName>
        <fullName evidence="1">Uncharacterized protein</fullName>
    </submittedName>
</protein>
<dbReference type="EMBL" id="SRZC01000006">
    <property type="protein sequence ID" value="TGX83002.1"/>
    <property type="molecule type" value="Genomic_DNA"/>
</dbReference>
<name>A0AC61QRF9_9BACT</name>
<reference evidence="1" key="1">
    <citation type="submission" date="2019-04" db="EMBL/GenBank/DDBJ databases">
        <title>Microbes associate with the intestines of laboratory mice.</title>
        <authorList>
            <person name="Navarre W."/>
            <person name="Wong E."/>
            <person name="Huang K."/>
            <person name="Tropini C."/>
            <person name="Ng K."/>
            <person name="Yu B."/>
        </authorList>
    </citation>
    <scope>NUCLEOTIDE SEQUENCE</scope>
    <source>
        <strain evidence="1">NM73_A23</strain>
    </source>
</reference>
<accession>A0AC61QRF9</accession>
<evidence type="ECO:0000313" key="1">
    <source>
        <dbReference type="EMBL" id="TGX83002.1"/>
    </source>
</evidence>
<evidence type="ECO:0000313" key="2">
    <source>
        <dbReference type="Proteomes" id="UP000308886"/>
    </source>
</evidence>
<sequence length="163" mass="18762">MEQEVFNFKRFFGLFKRLAYIGDRDELRRGLVSQYTNGRTDELRYIRESEYEALCASLERELSVIDEVSLKHKVRKKRSVCLKLMQKLGVDTTDWSRVNALCRDARICGKDFYPLTVEELDALSVKLRSIERKGGLKPQGQDSGQGGGMAFIIPINIDDKYSN</sequence>
<organism evidence="1 2">
    <name type="scientific">Palleniella muris</name>
    <dbReference type="NCBI Taxonomy" id="3038145"/>
    <lineage>
        <taxon>Bacteria</taxon>
        <taxon>Pseudomonadati</taxon>
        <taxon>Bacteroidota</taxon>
        <taxon>Bacteroidia</taxon>
        <taxon>Bacteroidales</taxon>
        <taxon>Prevotellaceae</taxon>
        <taxon>Palleniella</taxon>
    </lineage>
</organism>
<keyword evidence="2" id="KW-1185">Reference proteome</keyword>
<comment type="caution">
    <text evidence="1">The sequence shown here is derived from an EMBL/GenBank/DDBJ whole genome shotgun (WGS) entry which is preliminary data.</text>
</comment>
<gene>
    <name evidence="1" type="ORF">E5358_04905</name>
</gene>
<proteinExistence type="predicted"/>
<dbReference type="Proteomes" id="UP000308886">
    <property type="component" value="Unassembled WGS sequence"/>
</dbReference>